<evidence type="ECO:0000313" key="2">
    <source>
        <dbReference type="Proteomes" id="UP001146019"/>
    </source>
</evidence>
<reference evidence="1" key="1">
    <citation type="submission" date="2022-11" db="EMBL/GenBank/DDBJ databases">
        <title>Biodiversity and phylogenetic relationships of bacteria.</title>
        <authorList>
            <person name="Machado R.A.R."/>
            <person name="Bhat A."/>
            <person name="Loulou A."/>
            <person name="Kallel S."/>
        </authorList>
    </citation>
    <scope>NUCLEOTIDE SEQUENCE</scope>
    <source>
        <strain evidence="1">A-IN1</strain>
    </source>
</reference>
<name>A0A9X3DVH6_9GAMM</name>
<organism evidence="1 2">
    <name type="scientific">Acinetobacter nematophilus</name>
    <dbReference type="NCBI Taxonomy" id="2994642"/>
    <lineage>
        <taxon>Bacteria</taxon>
        <taxon>Pseudomonadati</taxon>
        <taxon>Pseudomonadota</taxon>
        <taxon>Gammaproteobacteria</taxon>
        <taxon>Moraxellales</taxon>
        <taxon>Moraxellaceae</taxon>
        <taxon>Acinetobacter</taxon>
    </lineage>
</organism>
<gene>
    <name evidence="1" type="ORF">OSH00_13885</name>
</gene>
<proteinExistence type="predicted"/>
<evidence type="ECO:0000313" key="1">
    <source>
        <dbReference type="EMBL" id="MCX5468828.1"/>
    </source>
</evidence>
<accession>A0A9X3DVH6</accession>
<protein>
    <submittedName>
        <fullName evidence="1">Uncharacterized protein</fullName>
    </submittedName>
</protein>
<dbReference type="EMBL" id="JAPKMY010000007">
    <property type="protein sequence ID" value="MCX5468828.1"/>
    <property type="molecule type" value="Genomic_DNA"/>
</dbReference>
<dbReference type="RefSeq" id="WP_266130907.1">
    <property type="nucleotide sequence ID" value="NZ_JAPKMY010000007.1"/>
</dbReference>
<keyword evidence="2" id="KW-1185">Reference proteome</keyword>
<sequence>MADANFPIARGFTGLLVNLVTPVPETKKFCTWMVLDRDQAESI</sequence>
<comment type="caution">
    <text evidence="1">The sequence shown here is derived from an EMBL/GenBank/DDBJ whole genome shotgun (WGS) entry which is preliminary data.</text>
</comment>
<dbReference type="Proteomes" id="UP001146019">
    <property type="component" value="Unassembled WGS sequence"/>
</dbReference>
<dbReference type="AlphaFoldDB" id="A0A9X3DVH6"/>